<dbReference type="GO" id="GO:0016787">
    <property type="term" value="F:hydrolase activity"/>
    <property type="evidence" value="ECO:0007669"/>
    <property type="project" value="UniProtKB-KW"/>
</dbReference>
<dbReference type="InterPro" id="IPR042047">
    <property type="entry name" value="SleB_dom1"/>
</dbReference>
<evidence type="ECO:0000313" key="3">
    <source>
        <dbReference type="Proteomes" id="UP000660885"/>
    </source>
</evidence>
<comment type="caution">
    <text evidence="2">The sequence shown here is derived from an EMBL/GenBank/DDBJ whole genome shotgun (WGS) entry which is preliminary data.</text>
</comment>
<gene>
    <name evidence="2" type="ORF">JMJ56_31050</name>
</gene>
<organism evidence="2 3">
    <name type="scientific">Belnapia arida</name>
    <dbReference type="NCBI Taxonomy" id="2804533"/>
    <lineage>
        <taxon>Bacteria</taxon>
        <taxon>Pseudomonadati</taxon>
        <taxon>Pseudomonadota</taxon>
        <taxon>Alphaproteobacteria</taxon>
        <taxon>Acetobacterales</taxon>
        <taxon>Roseomonadaceae</taxon>
        <taxon>Belnapia</taxon>
    </lineage>
</organism>
<name>A0ABS1UCK4_9PROT</name>
<keyword evidence="2" id="KW-0378">Hydrolase</keyword>
<accession>A0ABS1UCK4</accession>
<sequence length="142" mass="14875">MSAEILALTLRAEAGSRPVRAIEALAALVVNRAQLAAEAPAPRIRFTPGAHTGAGWTALLAEACRAPFLFRCWQAGRLRAEAPADAAMEMCRRIAARALGGALPDPTEGATHWHDGASLPGWAIGQVPTAEIGGLVFYRLPG</sequence>
<dbReference type="Gene3D" id="1.10.10.2520">
    <property type="entry name" value="Cell wall hydrolase SleB, domain 1"/>
    <property type="match status" value="1"/>
</dbReference>
<dbReference type="Pfam" id="PF07486">
    <property type="entry name" value="Hydrolase_2"/>
    <property type="match status" value="1"/>
</dbReference>
<proteinExistence type="predicted"/>
<feature type="domain" description="Cell wall hydrolase SleB" evidence="1">
    <location>
        <begin position="57"/>
        <end position="138"/>
    </location>
</feature>
<dbReference type="EMBL" id="JAETWB010000066">
    <property type="protein sequence ID" value="MBL6082407.1"/>
    <property type="molecule type" value="Genomic_DNA"/>
</dbReference>
<evidence type="ECO:0000259" key="1">
    <source>
        <dbReference type="Pfam" id="PF07486"/>
    </source>
</evidence>
<protein>
    <submittedName>
        <fullName evidence="2">Cell wall hydrolase</fullName>
    </submittedName>
</protein>
<keyword evidence="3" id="KW-1185">Reference proteome</keyword>
<evidence type="ECO:0000313" key="2">
    <source>
        <dbReference type="EMBL" id="MBL6082407.1"/>
    </source>
</evidence>
<dbReference type="Proteomes" id="UP000660885">
    <property type="component" value="Unassembled WGS sequence"/>
</dbReference>
<reference evidence="2 3" key="1">
    <citation type="submission" date="2021-01" db="EMBL/GenBank/DDBJ databases">
        <title>Belnapia mucosa sp. nov. and Belnapia arida sp. nov., isolated from the Tabernas Desert (Almeria, Spain).</title>
        <authorList>
            <person name="Molina-Menor E."/>
            <person name="Vidal-Verdu A."/>
            <person name="Calonge A."/>
            <person name="Satari L."/>
            <person name="Pereto J."/>
            <person name="Porcar M."/>
        </authorList>
    </citation>
    <scope>NUCLEOTIDE SEQUENCE [LARGE SCALE GENOMIC DNA]</scope>
    <source>
        <strain evidence="2 3">T18</strain>
    </source>
</reference>
<dbReference type="InterPro" id="IPR011105">
    <property type="entry name" value="Cell_wall_hydrolase_SleB"/>
</dbReference>
<dbReference type="RefSeq" id="WP_202835667.1">
    <property type="nucleotide sequence ID" value="NZ_JAETWB010000066.1"/>
</dbReference>